<dbReference type="AlphaFoldDB" id="W5Y2U7"/>
<dbReference type="PANTHER" id="PTHR43833">
    <property type="entry name" value="POTASSIUM CHANNEL PROTEIN 2-RELATED-RELATED"/>
    <property type="match status" value="1"/>
</dbReference>
<dbReference type="Gene3D" id="3.30.70.1450">
    <property type="entry name" value="Regulator of K+ conductance, C-terminal domain"/>
    <property type="match status" value="1"/>
</dbReference>
<dbReference type="GO" id="GO:0008324">
    <property type="term" value="F:monoatomic cation transmembrane transporter activity"/>
    <property type="evidence" value="ECO:0007669"/>
    <property type="project" value="InterPro"/>
</dbReference>
<dbReference type="PATRIC" id="fig|1224164.3.peg.2210"/>
<evidence type="ECO:0000313" key="3">
    <source>
        <dbReference type="EMBL" id="AHI23571.1"/>
    </source>
</evidence>
<dbReference type="InterPro" id="IPR006037">
    <property type="entry name" value="RCK_C"/>
</dbReference>
<dbReference type="HOGENOM" id="CLU_046525_3_1_11"/>
<dbReference type="Gene3D" id="3.40.50.720">
    <property type="entry name" value="NAD(P)-binding Rossmann-like Domain"/>
    <property type="match status" value="1"/>
</dbReference>
<dbReference type="GO" id="GO:0006813">
    <property type="term" value="P:potassium ion transport"/>
    <property type="evidence" value="ECO:0007669"/>
    <property type="project" value="InterPro"/>
</dbReference>
<organism evidence="3 4">
    <name type="scientific">Corynebacterium vitaeruminis DSM 20294</name>
    <dbReference type="NCBI Taxonomy" id="1224164"/>
    <lineage>
        <taxon>Bacteria</taxon>
        <taxon>Bacillati</taxon>
        <taxon>Actinomycetota</taxon>
        <taxon>Actinomycetes</taxon>
        <taxon>Mycobacteriales</taxon>
        <taxon>Corynebacteriaceae</taxon>
        <taxon>Corynebacterium</taxon>
    </lineage>
</organism>
<evidence type="ECO:0000259" key="2">
    <source>
        <dbReference type="PROSITE" id="PS51202"/>
    </source>
</evidence>
<dbReference type="eggNOG" id="COG0569">
    <property type="taxonomic scope" value="Bacteria"/>
</dbReference>
<dbReference type="STRING" id="1224164.B843_10965"/>
<proteinExistence type="predicted"/>
<dbReference type="PANTHER" id="PTHR43833:SF7">
    <property type="entry name" value="KTR SYSTEM POTASSIUM UPTAKE PROTEIN C"/>
    <property type="match status" value="1"/>
</dbReference>
<dbReference type="SUPFAM" id="SSF116726">
    <property type="entry name" value="TrkA C-terminal domain-like"/>
    <property type="match status" value="1"/>
</dbReference>
<dbReference type="Pfam" id="PF02254">
    <property type="entry name" value="TrkA_N"/>
    <property type="match status" value="1"/>
</dbReference>
<dbReference type="KEGG" id="cvt:B843_10965"/>
<evidence type="ECO:0000259" key="1">
    <source>
        <dbReference type="PROSITE" id="PS51201"/>
    </source>
</evidence>
<dbReference type="Proteomes" id="UP000019222">
    <property type="component" value="Chromosome"/>
</dbReference>
<dbReference type="RefSeq" id="WP_025253563.1">
    <property type="nucleotide sequence ID" value="NZ_CP004353.1"/>
</dbReference>
<feature type="domain" description="RCK C-terminal" evidence="2">
    <location>
        <begin position="141"/>
        <end position="218"/>
    </location>
</feature>
<dbReference type="EMBL" id="CP004353">
    <property type="protein sequence ID" value="AHI23571.1"/>
    <property type="molecule type" value="Genomic_DNA"/>
</dbReference>
<sequence length="218" mass="23234">MVSFRRNPRPAVVILGLGRFGMAVGEELVRSGVEVLGIDSSEARINEAAPLLTYAAVADTTNPEALKQLSVHEASRVVIAIGTDMGASLLTASNVVDFNVPSIWAKAMSPSHGKILRQIGVHHVIRPEHDTGRRIAHLMNGRLQEYAEFDSDYAVVKVAPPVSLLGKKVSDITHVQIIAIRPAGGQFRTAQPDDVLVAGELVLAAGAPSDLETFGTMD</sequence>
<dbReference type="PROSITE" id="PS51201">
    <property type="entry name" value="RCK_N"/>
    <property type="match status" value="1"/>
</dbReference>
<gene>
    <name evidence="3" type="ORF">B843_10965</name>
</gene>
<dbReference type="InterPro" id="IPR050721">
    <property type="entry name" value="Trk_Ktr_HKT_K-transport"/>
</dbReference>
<dbReference type="InterPro" id="IPR036721">
    <property type="entry name" value="RCK_C_sf"/>
</dbReference>
<dbReference type="SUPFAM" id="SSF51735">
    <property type="entry name" value="NAD(P)-binding Rossmann-fold domains"/>
    <property type="match status" value="1"/>
</dbReference>
<accession>W5Y2U7</accession>
<feature type="domain" description="RCK N-terminal" evidence="1">
    <location>
        <begin position="9"/>
        <end position="125"/>
    </location>
</feature>
<dbReference type="PROSITE" id="PS51202">
    <property type="entry name" value="RCK_C"/>
    <property type="match status" value="1"/>
</dbReference>
<protein>
    <submittedName>
        <fullName evidence="3">K+-uptake system protein</fullName>
    </submittedName>
</protein>
<name>W5Y2U7_9CORY</name>
<keyword evidence="4" id="KW-1185">Reference proteome</keyword>
<dbReference type="InterPro" id="IPR003148">
    <property type="entry name" value="RCK_N"/>
</dbReference>
<dbReference type="InterPro" id="IPR036291">
    <property type="entry name" value="NAD(P)-bd_dom_sf"/>
</dbReference>
<reference evidence="3 4" key="1">
    <citation type="submission" date="2013-02" db="EMBL/GenBank/DDBJ databases">
        <title>The complete genome sequence of Corynebacterium vitaeruminis DSM 20294.</title>
        <authorList>
            <person name="Ruckert C."/>
            <person name="Albersmeier A."/>
            <person name="Kalinowski J."/>
        </authorList>
    </citation>
    <scope>NUCLEOTIDE SEQUENCE [LARGE SCALE GENOMIC DNA]</scope>
    <source>
        <strain evidence="4">ATCC 10234</strain>
    </source>
</reference>
<evidence type="ECO:0000313" key="4">
    <source>
        <dbReference type="Proteomes" id="UP000019222"/>
    </source>
</evidence>